<evidence type="ECO:0000256" key="1">
    <source>
        <dbReference type="SAM" id="MobiDB-lite"/>
    </source>
</evidence>
<feature type="compositionally biased region" description="Low complexity" evidence="1">
    <location>
        <begin position="117"/>
        <end position="168"/>
    </location>
</feature>
<comment type="caution">
    <text evidence="2">The sequence shown here is derived from an EMBL/GenBank/DDBJ whole genome shotgun (WGS) entry which is preliminary data.</text>
</comment>
<accession>A0A9P1GD55</accession>
<dbReference type="Proteomes" id="UP001152797">
    <property type="component" value="Unassembled WGS sequence"/>
</dbReference>
<dbReference type="EMBL" id="CAMXCT020004445">
    <property type="protein sequence ID" value="CAL1162385.1"/>
    <property type="molecule type" value="Genomic_DNA"/>
</dbReference>
<reference evidence="2" key="1">
    <citation type="submission" date="2022-10" db="EMBL/GenBank/DDBJ databases">
        <authorList>
            <person name="Chen Y."/>
            <person name="Dougan E. K."/>
            <person name="Chan C."/>
            <person name="Rhodes N."/>
            <person name="Thang M."/>
        </authorList>
    </citation>
    <scope>NUCLEOTIDE SEQUENCE</scope>
</reference>
<keyword evidence="4" id="KW-1185">Reference proteome</keyword>
<proteinExistence type="predicted"/>
<sequence>MACNPYLGYTHFRLSSASDCTGFHSQYAGMALRFYSSKEQLQPTWEMSTTTCEVVIFRMDSSTIPIVRLEIEGTIGKVYQLECGWSQYTYTSVAMSIYMTASIQYKYCDISVCESTTAPTQSSSTTSTSTQFSPSTTTTTMTTESTTTTASTTTTTTTTTSTGGQTETVQDPCNPFDGTRYLRLSNCGPVYNADCNSRWEPSSVVAFGHLVDVASSSRPRDGELSAPKRITASSTWWHDWSVGLGCSCFQEAKYRNATLDLNLLGDFSVTSILITQGTSPIDNLCIDCLGENNWHSPTGTPAPPSASLQVKLSREKTIIQCDAAGCTATQERPVWQEPRCEAGSVSSSIEPFRSKLWSLLVLLYMAKS</sequence>
<reference evidence="3" key="2">
    <citation type="submission" date="2024-04" db="EMBL/GenBank/DDBJ databases">
        <authorList>
            <person name="Chen Y."/>
            <person name="Shah S."/>
            <person name="Dougan E. K."/>
            <person name="Thang M."/>
            <person name="Chan C."/>
        </authorList>
    </citation>
    <scope>NUCLEOTIDE SEQUENCE [LARGE SCALE GENOMIC DNA]</scope>
</reference>
<evidence type="ECO:0000313" key="2">
    <source>
        <dbReference type="EMBL" id="CAI4009010.1"/>
    </source>
</evidence>
<evidence type="ECO:0000313" key="3">
    <source>
        <dbReference type="EMBL" id="CAL1162385.1"/>
    </source>
</evidence>
<organism evidence="2">
    <name type="scientific">Cladocopium goreaui</name>
    <dbReference type="NCBI Taxonomy" id="2562237"/>
    <lineage>
        <taxon>Eukaryota</taxon>
        <taxon>Sar</taxon>
        <taxon>Alveolata</taxon>
        <taxon>Dinophyceae</taxon>
        <taxon>Suessiales</taxon>
        <taxon>Symbiodiniaceae</taxon>
        <taxon>Cladocopium</taxon>
    </lineage>
</organism>
<protein>
    <submittedName>
        <fullName evidence="2">Uncharacterized protein</fullName>
    </submittedName>
</protein>
<dbReference type="EMBL" id="CAMXCT010004445">
    <property type="protein sequence ID" value="CAI4009010.1"/>
    <property type="molecule type" value="Genomic_DNA"/>
</dbReference>
<gene>
    <name evidence="2" type="ORF">C1SCF055_LOCUS34398</name>
</gene>
<feature type="region of interest" description="Disordered" evidence="1">
    <location>
        <begin position="117"/>
        <end position="171"/>
    </location>
</feature>
<dbReference type="EMBL" id="CAMXCT030004445">
    <property type="protein sequence ID" value="CAL4796322.1"/>
    <property type="molecule type" value="Genomic_DNA"/>
</dbReference>
<dbReference type="AlphaFoldDB" id="A0A9P1GD55"/>
<name>A0A9P1GD55_9DINO</name>
<evidence type="ECO:0000313" key="4">
    <source>
        <dbReference type="Proteomes" id="UP001152797"/>
    </source>
</evidence>